<dbReference type="EMBL" id="KZ819729">
    <property type="protein sequence ID" value="PWN53364.1"/>
    <property type="molecule type" value="Genomic_DNA"/>
</dbReference>
<organism evidence="1 2">
    <name type="scientific">Violaceomyces palustris</name>
    <dbReference type="NCBI Taxonomy" id="1673888"/>
    <lineage>
        <taxon>Eukaryota</taxon>
        <taxon>Fungi</taxon>
        <taxon>Dikarya</taxon>
        <taxon>Basidiomycota</taxon>
        <taxon>Ustilaginomycotina</taxon>
        <taxon>Ustilaginomycetes</taxon>
        <taxon>Violaceomycetales</taxon>
        <taxon>Violaceomycetaceae</taxon>
        <taxon>Violaceomyces</taxon>
    </lineage>
</organism>
<protein>
    <submittedName>
        <fullName evidence="1">Uncharacterized protein</fullName>
    </submittedName>
</protein>
<sequence length="131" mass="15143">MSCELTEKRVSLLDKLDPISRVHDYLLTQTKTHGPSQKGQTPALRHSRKDESRKRTRNQSSLSFASTNSEGSRESEKLRARRRAVRYGGRENDARGERRRRQPTAKFQGLDGRAESKFGSLWKSRALFRRV</sequence>
<proteinExistence type="predicted"/>
<name>A0ACD0P5Z2_9BASI</name>
<evidence type="ECO:0000313" key="2">
    <source>
        <dbReference type="Proteomes" id="UP000245626"/>
    </source>
</evidence>
<accession>A0ACD0P5Z2</accession>
<reference evidence="1 2" key="1">
    <citation type="journal article" date="2018" name="Mol. Biol. Evol.">
        <title>Broad Genomic Sampling Reveals a Smut Pathogenic Ancestry of the Fungal Clade Ustilaginomycotina.</title>
        <authorList>
            <person name="Kijpornyongpan T."/>
            <person name="Mondo S.J."/>
            <person name="Barry K."/>
            <person name="Sandor L."/>
            <person name="Lee J."/>
            <person name="Lipzen A."/>
            <person name="Pangilinan J."/>
            <person name="LaButti K."/>
            <person name="Hainaut M."/>
            <person name="Henrissat B."/>
            <person name="Grigoriev I.V."/>
            <person name="Spatafora J.W."/>
            <person name="Aime M.C."/>
        </authorList>
    </citation>
    <scope>NUCLEOTIDE SEQUENCE [LARGE SCALE GENOMIC DNA]</scope>
    <source>
        <strain evidence="1 2">SA 807</strain>
    </source>
</reference>
<evidence type="ECO:0000313" key="1">
    <source>
        <dbReference type="EMBL" id="PWN53364.1"/>
    </source>
</evidence>
<keyword evidence="2" id="KW-1185">Reference proteome</keyword>
<gene>
    <name evidence="1" type="ORF">IE53DRAFT_181864</name>
</gene>
<dbReference type="Proteomes" id="UP000245626">
    <property type="component" value="Unassembled WGS sequence"/>
</dbReference>